<evidence type="ECO:0008006" key="4">
    <source>
        <dbReference type="Google" id="ProtNLM"/>
    </source>
</evidence>
<name>A0A1H2QRT3_9RHOB</name>
<feature type="transmembrane region" description="Helical" evidence="1">
    <location>
        <begin position="7"/>
        <end position="25"/>
    </location>
</feature>
<dbReference type="EMBL" id="FNOI01000001">
    <property type="protein sequence ID" value="SDW09314.1"/>
    <property type="molecule type" value="Genomic_DNA"/>
</dbReference>
<evidence type="ECO:0000313" key="3">
    <source>
        <dbReference type="Proteomes" id="UP000199441"/>
    </source>
</evidence>
<keyword evidence="3" id="KW-1185">Reference proteome</keyword>
<dbReference type="Pfam" id="PF07509">
    <property type="entry name" value="DUF1523"/>
    <property type="match status" value="1"/>
</dbReference>
<keyword evidence="1" id="KW-0472">Membrane</keyword>
<reference evidence="3" key="1">
    <citation type="submission" date="2016-10" db="EMBL/GenBank/DDBJ databases">
        <authorList>
            <person name="Varghese N."/>
            <person name="Submissions S."/>
        </authorList>
    </citation>
    <scope>NUCLEOTIDE SEQUENCE [LARGE SCALE GENOMIC DNA]</scope>
    <source>
        <strain evidence="3">DSM 26922</strain>
    </source>
</reference>
<dbReference type="AlphaFoldDB" id="A0A1H2QRT3"/>
<accession>A0A1H2QRT3</accession>
<sequence length="218" mass="25394">MLRWIKYAIVLVFWLLVIAVFHYTMPQRDVVRVVGTFEQRIDYGENSWFWASGDSGSDVTGANRDVLFIQAIQKNGKPMVYRNEDTGWGWPPYFKFDTKNLQTEATDLQSTKADPQWVVLTHYGWRNEFYSIFPNAVGIRPTDNPDATLIPWLNIIILIILAGLCLGLFRMMQWFKRSKIDPITDSVGETWDAVDDYADEQRSGFRAWLDTWKGKPRK</sequence>
<gene>
    <name evidence="2" type="ORF">SAMN04488001_0265</name>
</gene>
<proteinExistence type="predicted"/>
<dbReference type="InterPro" id="IPR011088">
    <property type="entry name" value="Phage_phiNM3_A0EWY4"/>
</dbReference>
<evidence type="ECO:0000256" key="1">
    <source>
        <dbReference type="SAM" id="Phobius"/>
    </source>
</evidence>
<organism evidence="2 3">
    <name type="scientific">Litoreibacter albidus</name>
    <dbReference type="NCBI Taxonomy" id="670155"/>
    <lineage>
        <taxon>Bacteria</taxon>
        <taxon>Pseudomonadati</taxon>
        <taxon>Pseudomonadota</taxon>
        <taxon>Alphaproteobacteria</taxon>
        <taxon>Rhodobacterales</taxon>
        <taxon>Roseobacteraceae</taxon>
        <taxon>Litoreibacter</taxon>
    </lineage>
</organism>
<dbReference type="STRING" id="670155.SAMN04488001_0265"/>
<protein>
    <recommendedName>
        <fullName evidence="4">DUF1523 domain-containing protein</fullName>
    </recommendedName>
</protein>
<dbReference type="RefSeq" id="WP_342027806.1">
    <property type="nucleotide sequence ID" value="NZ_FNOI01000001.1"/>
</dbReference>
<evidence type="ECO:0000313" key="2">
    <source>
        <dbReference type="EMBL" id="SDW09314.1"/>
    </source>
</evidence>
<dbReference type="Proteomes" id="UP000199441">
    <property type="component" value="Unassembled WGS sequence"/>
</dbReference>
<keyword evidence="1" id="KW-1133">Transmembrane helix</keyword>
<feature type="transmembrane region" description="Helical" evidence="1">
    <location>
        <begin position="149"/>
        <end position="169"/>
    </location>
</feature>
<keyword evidence="1" id="KW-0812">Transmembrane</keyword>